<feature type="transmembrane region" description="Helical" evidence="1">
    <location>
        <begin position="6"/>
        <end position="25"/>
    </location>
</feature>
<keyword evidence="1" id="KW-0472">Membrane</keyword>
<sequence length="87" mass="9471">MGGALLAVSIIVIIVYAWLVFFSPWKALVIEATAFIGVAAVFGILAWIGYALATTPPPKPIEEIEKEIQEELNKLEKETKEGEGAKQ</sequence>
<accession>A0A830GQX8</accession>
<dbReference type="EMBL" id="BMNL01000001">
    <property type="protein sequence ID" value="GGP19101.1"/>
    <property type="molecule type" value="Genomic_DNA"/>
</dbReference>
<dbReference type="AlphaFoldDB" id="A0A830GQX8"/>
<reference evidence="2" key="2">
    <citation type="submission" date="2020-09" db="EMBL/GenBank/DDBJ databases">
        <authorList>
            <person name="Sun Q."/>
            <person name="Ohkuma M."/>
        </authorList>
    </citation>
    <scope>NUCLEOTIDE SEQUENCE</scope>
    <source>
        <strain evidence="2">JCM 10088</strain>
    </source>
</reference>
<evidence type="ECO:0000256" key="1">
    <source>
        <dbReference type="SAM" id="Phobius"/>
    </source>
</evidence>
<keyword evidence="1" id="KW-0812">Transmembrane</keyword>
<keyword evidence="1" id="KW-1133">Transmembrane helix</keyword>
<feature type="transmembrane region" description="Helical" evidence="1">
    <location>
        <begin position="32"/>
        <end position="53"/>
    </location>
</feature>
<evidence type="ECO:0000313" key="3">
    <source>
        <dbReference type="Proteomes" id="UP000610960"/>
    </source>
</evidence>
<evidence type="ECO:0000313" key="2">
    <source>
        <dbReference type="EMBL" id="GGP19101.1"/>
    </source>
</evidence>
<dbReference type="SUPFAM" id="SSF82866">
    <property type="entry name" value="Multidrug efflux transporter AcrB transmembrane domain"/>
    <property type="match status" value="1"/>
</dbReference>
<proteinExistence type="predicted"/>
<reference evidence="2" key="1">
    <citation type="journal article" date="2014" name="Int. J. Syst. Evol. Microbiol.">
        <title>Complete genome sequence of Corynebacterium casei LMG S-19264T (=DSM 44701T), isolated from a smear-ripened cheese.</title>
        <authorList>
            <consortium name="US DOE Joint Genome Institute (JGI-PGF)"/>
            <person name="Walter F."/>
            <person name="Albersmeier A."/>
            <person name="Kalinowski J."/>
            <person name="Ruckert C."/>
        </authorList>
    </citation>
    <scope>NUCLEOTIDE SEQUENCE</scope>
    <source>
        <strain evidence="2">JCM 10088</strain>
    </source>
</reference>
<name>A0A830GQX8_9CREN</name>
<gene>
    <name evidence="2" type="ORF">GCM10007981_01420</name>
</gene>
<organism evidence="2 3">
    <name type="scientific">Thermocladium modestius</name>
    <dbReference type="NCBI Taxonomy" id="62609"/>
    <lineage>
        <taxon>Archaea</taxon>
        <taxon>Thermoproteota</taxon>
        <taxon>Thermoprotei</taxon>
        <taxon>Thermoproteales</taxon>
        <taxon>Thermoproteaceae</taxon>
        <taxon>Thermocladium</taxon>
    </lineage>
</organism>
<evidence type="ECO:0008006" key="4">
    <source>
        <dbReference type="Google" id="ProtNLM"/>
    </source>
</evidence>
<protein>
    <recommendedName>
        <fullName evidence="4">Transcriptional regulator</fullName>
    </recommendedName>
</protein>
<keyword evidence="3" id="KW-1185">Reference proteome</keyword>
<comment type="caution">
    <text evidence="2">The sequence shown here is derived from an EMBL/GenBank/DDBJ whole genome shotgun (WGS) entry which is preliminary data.</text>
</comment>
<dbReference type="Proteomes" id="UP000610960">
    <property type="component" value="Unassembled WGS sequence"/>
</dbReference>